<feature type="non-terminal residue" evidence="1">
    <location>
        <position position="1"/>
    </location>
</feature>
<dbReference type="EMBL" id="JACEIK010000646">
    <property type="protein sequence ID" value="MCD7460335.1"/>
    <property type="molecule type" value="Genomic_DNA"/>
</dbReference>
<proteinExistence type="predicted"/>
<accession>A0ABS8SNE9</accession>
<protein>
    <submittedName>
        <fullName evidence="1">Uncharacterized protein</fullName>
    </submittedName>
</protein>
<gene>
    <name evidence="1" type="ORF">HAX54_043308</name>
</gene>
<sequence>KSEMRQRKNRFKKTKAVPTGNLRNCKRTKADNSNVTTHAKVKKEKLGKRITTPQQLVSPFVKVHFNSFPSICNDSHTVTKGDRLRTLEKLESVENGSENS</sequence>
<evidence type="ECO:0000313" key="2">
    <source>
        <dbReference type="Proteomes" id="UP000823775"/>
    </source>
</evidence>
<name>A0ABS8SNE9_DATST</name>
<evidence type="ECO:0000313" key="1">
    <source>
        <dbReference type="EMBL" id="MCD7460335.1"/>
    </source>
</evidence>
<comment type="caution">
    <text evidence="1">The sequence shown here is derived from an EMBL/GenBank/DDBJ whole genome shotgun (WGS) entry which is preliminary data.</text>
</comment>
<reference evidence="1 2" key="1">
    <citation type="journal article" date="2021" name="BMC Genomics">
        <title>Datura genome reveals duplications of psychoactive alkaloid biosynthetic genes and high mutation rate following tissue culture.</title>
        <authorList>
            <person name="Rajewski A."/>
            <person name="Carter-House D."/>
            <person name="Stajich J."/>
            <person name="Litt A."/>
        </authorList>
    </citation>
    <scope>NUCLEOTIDE SEQUENCE [LARGE SCALE GENOMIC DNA]</scope>
    <source>
        <strain evidence="1">AR-01</strain>
    </source>
</reference>
<dbReference type="Proteomes" id="UP000823775">
    <property type="component" value="Unassembled WGS sequence"/>
</dbReference>
<organism evidence="1 2">
    <name type="scientific">Datura stramonium</name>
    <name type="common">Jimsonweed</name>
    <name type="synonym">Common thornapple</name>
    <dbReference type="NCBI Taxonomy" id="4076"/>
    <lineage>
        <taxon>Eukaryota</taxon>
        <taxon>Viridiplantae</taxon>
        <taxon>Streptophyta</taxon>
        <taxon>Embryophyta</taxon>
        <taxon>Tracheophyta</taxon>
        <taxon>Spermatophyta</taxon>
        <taxon>Magnoliopsida</taxon>
        <taxon>eudicotyledons</taxon>
        <taxon>Gunneridae</taxon>
        <taxon>Pentapetalae</taxon>
        <taxon>asterids</taxon>
        <taxon>lamiids</taxon>
        <taxon>Solanales</taxon>
        <taxon>Solanaceae</taxon>
        <taxon>Solanoideae</taxon>
        <taxon>Datureae</taxon>
        <taxon>Datura</taxon>
    </lineage>
</organism>
<keyword evidence="2" id="KW-1185">Reference proteome</keyword>